<accession>D1C0R2</accession>
<feature type="transmembrane region" description="Helical" evidence="6">
    <location>
        <begin position="561"/>
        <end position="580"/>
    </location>
</feature>
<dbReference type="Pfam" id="PF03706">
    <property type="entry name" value="LPG_synthase_TM"/>
    <property type="match status" value="1"/>
</dbReference>
<dbReference type="KEGG" id="xce:Xcel_3265"/>
<dbReference type="eggNOG" id="COG0392">
    <property type="taxonomic scope" value="Bacteria"/>
</dbReference>
<feature type="transmembrane region" description="Helical" evidence="6">
    <location>
        <begin position="198"/>
        <end position="214"/>
    </location>
</feature>
<evidence type="ECO:0000256" key="2">
    <source>
        <dbReference type="ARBA" id="ARBA00022475"/>
    </source>
</evidence>
<evidence type="ECO:0000256" key="3">
    <source>
        <dbReference type="ARBA" id="ARBA00022692"/>
    </source>
</evidence>
<feature type="transmembrane region" description="Helical" evidence="6">
    <location>
        <begin position="592"/>
        <end position="616"/>
    </location>
</feature>
<feature type="transmembrane region" description="Helical" evidence="6">
    <location>
        <begin position="94"/>
        <end position="115"/>
    </location>
</feature>
<dbReference type="OrthoDB" id="5242664at2"/>
<evidence type="ECO:0000313" key="7">
    <source>
        <dbReference type="EMBL" id="ACZ32265.1"/>
    </source>
</evidence>
<dbReference type="HOGENOM" id="CLU_009723_1_0_11"/>
<dbReference type="GO" id="GO:0005886">
    <property type="term" value="C:plasma membrane"/>
    <property type="evidence" value="ECO:0007669"/>
    <property type="project" value="UniProtKB-SubCell"/>
</dbReference>
<dbReference type="PANTHER" id="PTHR39087:SF2">
    <property type="entry name" value="UPF0104 MEMBRANE PROTEIN MJ1595"/>
    <property type="match status" value="1"/>
</dbReference>
<dbReference type="STRING" id="446471.Xcel_3265"/>
<protein>
    <recommendedName>
        <fullName evidence="9">Integral membrane protein-like protein</fullName>
    </recommendedName>
</protein>
<organism evidence="7 8">
    <name type="scientific">Xylanimonas cellulosilytica (strain DSM 15894 / JCM 12276 / CECT 5975 / KCTC 9989 / LMG 20990 / NBRC 107835 / XIL07)</name>
    <dbReference type="NCBI Taxonomy" id="446471"/>
    <lineage>
        <taxon>Bacteria</taxon>
        <taxon>Bacillati</taxon>
        <taxon>Actinomycetota</taxon>
        <taxon>Actinomycetes</taxon>
        <taxon>Micrococcales</taxon>
        <taxon>Promicromonosporaceae</taxon>
        <taxon>Xylanimonas</taxon>
    </lineage>
</organism>
<reference evidence="7 8" key="2">
    <citation type="journal article" date="2010" name="Stand. Genomic Sci.">
        <title>Complete genome sequence of Xylanimonas cellulosilytica type strain (XIL07).</title>
        <authorList>
            <person name="Foster B."/>
            <person name="Pukall R."/>
            <person name="Abt B."/>
            <person name="Nolan M."/>
            <person name="Glavina Del Rio T."/>
            <person name="Chen F."/>
            <person name="Lucas S."/>
            <person name="Tice H."/>
            <person name="Pitluck S."/>
            <person name="Cheng J.-F."/>
            <person name="Chertkov O."/>
            <person name="Brettin T."/>
            <person name="Han C."/>
            <person name="Detter J.C."/>
            <person name="Bruce D."/>
            <person name="Goodwin L."/>
            <person name="Ivanova N."/>
            <person name="Mavromatis K."/>
            <person name="Pati A."/>
            <person name="Mikhailova N."/>
            <person name="Chen A."/>
            <person name="Palaniappan K."/>
            <person name="Land M."/>
            <person name="Hauser L."/>
            <person name="Chang Y.-J."/>
            <person name="Jeffries C.D."/>
            <person name="Chain P."/>
            <person name="Rohde M."/>
            <person name="Goeker M."/>
            <person name="Bristow J."/>
            <person name="Eisen J.A."/>
            <person name="Markowitz V."/>
            <person name="Hugenholtz P."/>
            <person name="Kyrpides N.C."/>
            <person name="Klenk H.-P."/>
            <person name="Lapidus A."/>
        </authorList>
    </citation>
    <scope>NUCLEOTIDE SEQUENCE [LARGE SCALE GENOMIC DNA]</scope>
    <source>
        <strain evidence="8">DSM 15894 / CECT 5975 / LMG 20990 / XIL07</strain>
    </source>
</reference>
<name>D1C0R2_XYLCX</name>
<keyword evidence="4 6" id="KW-1133">Transmembrane helix</keyword>
<feature type="transmembrane region" description="Helical" evidence="6">
    <location>
        <begin position="820"/>
        <end position="841"/>
    </location>
</feature>
<feature type="transmembrane region" description="Helical" evidence="6">
    <location>
        <begin position="628"/>
        <end position="649"/>
    </location>
</feature>
<feature type="transmembrane region" description="Helical" evidence="6">
    <location>
        <begin position="168"/>
        <end position="186"/>
    </location>
</feature>
<keyword evidence="8" id="KW-1185">Reference proteome</keyword>
<dbReference type="EMBL" id="CP001821">
    <property type="protein sequence ID" value="ACZ32265.1"/>
    <property type="molecule type" value="Genomic_DNA"/>
</dbReference>
<sequence>MPETVPPGAPATPSGPQTAALRAVLFDEAAPPDSELVRVVDTPERRVRHPSDVVGMIASALGIALVLVLSVVAHGTTQGVTEDVQDFATVLGQLLVVPVNVLEGLVTIVLPVAVLIELGVRRLGRQVVESIAAAALGLVMGVLALVLVREFGSPEFIGGLSITDGKNASHLAIPAYVSAVAAMLTVAGPRTRRRTVRWSWNVLIIALLVVLITNQVSLPGALLTLLLGRLAGQAVQYLSGVRSERAYGPALVQAVRRAGFRPTALVRVRDLGTASGVDDLGRIEDVVAVTRSSDPAAVALTRAGDNRVYAMVDDDGVRRDVVVLDGDRQVVGAVTRMWQALRMRGLEGRAEISLKSVAERTALLSYAAAGAGVRTPRLLGIGMAEDSAALVLEHARGAVSLRDLPDVELEGERGDAVLAEAWEQLRRAHTAGLTHHQLTSDVLLVHRDEDDDPHVWITGWEQGEIASSTLARRLDLTQLLSLLALRVGARRAVASAVKALPDSDIGAIGPLLQTIALPTDTRVEMRRAKGLIDELRTAIVERLPEASVQPTRLARFGARTVIMLTLTIVAVVAVVTTINFDEIQTALGDANPWWMAVSFALAGITWFGAALTLVAFTPGKVPILRATLAQMAGSFVALATPAGIGPAALNLRFLSRRGVSVPMAVATVALVQISQVVVTVALLIVISLASGSGALVQLPSTTILLAVAITAVVVLALLLVPWVRRWAWDKARPTLEQVWPRLSQMLGQPTRLAAGLGGNVIMTMGYVLAFDAALHAFGHRLSIVDVAVVYLVGNTIGALIPTPGGLGGVEAALVGGLTAAGIPSAIAVSVTFLFRFVSYWVRVPIGWMAMRYLEKKNDL</sequence>
<dbReference type="InterPro" id="IPR022791">
    <property type="entry name" value="L-PG_synthase/AglD"/>
</dbReference>
<feature type="transmembrane region" description="Helical" evidence="6">
    <location>
        <begin position="127"/>
        <end position="148"/>
    </location>
</feature>
<evidence type="ECO:0000256" key="5">
    <source>
        <dbReference type="ARBA" id="ARBA00023136"/>
    </source>
</evidence>
<gene>
    <name evidence="7" type="ordered locus">Xcel_3265</name>
</gene>
<evidence type="ECO:0000256" key="4">
    <source>
        <dbReference type="ARBA" id="ARBA00022989"/>
    </source>
</evidence>
<keyword evidence="5 6" id="KW-0472">Membrane</keyword>
<evidence type="ECO:0000256" key="1">
    <source>
        <dbReference type="ARBA" id="ARBA00004651"/>
    </source>
</evidence>
<keyword evidence="3 6" id="KW-0812">Transmembrane</keyword>
<evidence type="ECO:0000313" key="8">
    <source>
        <dbReference type="Proteomes" id="UP000002255"/>
    </source>
</evidence>
<feature type="transmembrane region" description="Helical" evidence="6">
    <location>
        <begin position="703"/>
        <end position="723"/>
    </location>
</feature>
<evidence type="ECO:0000256" key="6">
    <source>
        <dbReference type="SAM" id="Phobius"/>
    </source>
</evidence>
<dbReference type="Proteomes" id="UP000002255">
    <property type="component" value="Chromosome"/>
</dbReference>
<dbReference type="PANTHER" id="PTHR39087">
    <property type="entry name" value="UPF0104 MEMBRANE PROTEIN MJ1595"/>
    <property type="match status" value="1"/>
</dbReference>
<dbReference type="eggNOG" id="COG3642">
    <property type="taxonomic scope" value="Bacteria"/>
</dbReference>
<dbReference type="NCBIfam" id="TIGR00374">
    <property type="entry name" value="flippase-like domain"/>
    <property type="match status" value="1"/>
</dbReference>
<feature type="transmembrane region" description="Helical" evidence="6">
    <location>
        <begin position="53"/>
        <end position="74"/>
    </location>
</feature>
<dbReference type="AlphaFoldDB" id="D1C0R2"/>
<dbReference type="RefSeq" id="WP_012880007.1">
    <property type="nucleotide sequence ID" value="NC_013530.1"/>
</dbReference>
<comment type="subcellular location">
    <subcellularLocation>
        <location evidence="1">Cell membrane</location>
        <topology evidence="1">Multi-pass membrane protein</topology>
    </subcellularLocation>
</comment>
<evidence type="ECO:0008006" key="9">
    <source>
        <dbReference type="Google" id="ProtNLM"/>
    </source>
</evidence>
<keyword evidence="2" id="KW-1003">Cell membrane</keyword>
<proteinExistence type="predicted"/>
<reference evidence="8" key="1">
    <citation type="submission" date="2009-11" db="EMBL/GenBank/DDBJ databases">
        <title>The complete chromosome of Xylanimonas cellulosilytica DSM 15894.</title>
        <authorList>
            <consortium name="US DOE Joint Genome Institute (JGI-PGF)"/>
            <person name="Lucas S."/>
            <person name="Copeland A."/>
            <person name="Lapidus A."/>
            <person name="Glavina del Rio T."/>
            <person name="Dalin E."/>
            <person name="Tice H."/>
            <person name="Bruce D."/>
            <person name="Goodwin L."/>
            <person name="Pitluck S."/>
            <person name="Kyrpides N."/>
            <person name="Mavromatis K."/>
            <person name="Ivanova N."/>
            <person name="Mikhailova N."/>
            <person name="Foster B."/>
            <person name="Clum A."/>
            <person name="Brettin T."/>
            <person name="Detter J.C."/>
            <person name="Han C."/>
            <person name="Larimer F."/>
            <person name="Land M."/>
            <person name="Hauser L."/>
            <person name="Markowitz V."/>
            <person name="Cheng J.F."/>
            <person name="Hugenholtz P."/>
            <person name="Woyke T."/>
            <person name="Wu D."/>
            <person name="Gehrich-Schroeter G."/>
            <person name="Schneider S."/>
            <person name="Pukall S.R."/>
            <person name="Klenk H.P."/>
            <person name="Eisen J.A."/>
        </authorList>
    </citation>
    <scope>NUCLEOTIDE SEQUENCE [LARGE SCALE GENOMIC DNA]</scope>
    <source>
        <strain evidence="8">DSM 15894 / CECT 5975 / LMG 20990 / XIL07</strain>
    </source>
</reference>
<feature type="transmembrane region" description="Helical" evidence="6">
    <location>
        <begin position="669"/>
        <end position="691"/>
    </location>
</feature>
<feature type="transmembrane region" description="Helical" evidence="6">
    <location>
        <begin position="781"/>
        <end position="800"/>
    </location>
</feature>